<evidence type="ECO:0000259" key="7">
    <source>
        <dbReference type="SMART" id="SM00014"/>
    </source>
</evidence>
<evidence type="ECO:0000256" key="5">
    <source>
        <dbReference type="ARBA" id="ARBA00023136"/>
    </source>
</evidence>
<feature type="transmembrane region" description="Helical" evidence="6">
    <location>
        <begin position="230"/>
        <end position="249"/>
    </location>
</feature>
<feature type="transmembrane region" description="Helical" evidence="6">
    <location>
        <begin position="13"/>
        <end position="37"/>
    </location>
</feature>
<dbReference type="GO" id="GO:0005886">
    <property type="term" value="C:plasma membrane"/>
    <property type="evidence" value="ECO:0007669"/>
    <property type="project" value="TreeGrafter"/>
</dbReference>
<dbReference type="GO" id="GO:0007165">
    <property type="term" value="P:signal transduction"/>
    <property type="evidence" value="ECO:0007669"/>
    <property type="project" value="TreeGrafter"/>
</dbReference>
<dbReference type="EnsemblMetazoa" id="XM_014401165.2">
    <property type="protein sequence ID" value="XP_014256651.1"/>
    <property type="gene ID" value="LOC106670648"/>
</dbReference>
<protein>
    <recommendedName>
        <fullName evidence="7">Phosphatidic acid phosphatase type 2/haloperoxidase domain-containing protein</fullName>
    </recommendedName>
</protein>
<feature type="transmembrane region" description="Helical" evidence="6">
    <location>
        <begin position="58"/>
        <end position="81"/>
    </location>
</feature>
<feature type="transmembrane region" description="Helical" evidence="6">
    <location>
        <begin position="87"/>
        <end position="108"/>
    </location>
</feature>
<evidence type="ECO:0000313" key="9">
    <source>
        <dbReference type="Proteomes" id="UP000494040"/>
    </source>
</evidence>
<dbReference type="GO" id="GO:0046839">
    <property type="term" value="P:phospholipid dephosphorylation"/>
    <property type="evidence" value="ECO:0007669"/>
    <property type="project" value="TreeGrafter"/>
</dbReference>
<keyword evidence="9" id="KW-1185">Reference proteome</keyword>
<evidence type="ECO:0000256" key="4">
    <source>
        <dbReference type="ARBA" id="ARBA00022989"/>
    </source>
</evidence>
<proteinExistence type="inferred from homology"/>
<dbReference type="GeneID" id="106670648"/>
<dbReference type="InterPro" id="IPR036938">
    <property type="entry name" value="PAP2/HPO_sf"/>
</dbReference>
<name>A0A8I6S1X8_CIMLE</name>
<keyword evidence="5 6" id="KW-0472">Membrane</keyword>
<dbReference type="InterPro" id="IPR000326">
    <property type="entry name" value="PAP2/HPO"/>
</dbReference>
<dbReference type="GO" id="GO:0006644">
    <property type="term" value="P:phospholipid metabolic process"/>
    <property type="evidence" value="ECO:0007669"/>
    <property type="project" value="InterPro"/>
</dbReference>
<evidence type="ECO:0000313" key="8">
    <source>
        <dbReference type="EnsemblMetazoa" id="XP_014256651.1"/>
    </source>
</evidence>
<evidence type="ECO:0000256" key="6">
    <source>
        <dbReference type="SAM" id="Phobius"/>
    </source>
</evidence>
<dbReference type="GO" id="GO:0008195">
    <property type="term" value="F:phosphatidate phosphatase activity"/>
    <property type="evidence" value="ECO:0007669"/>
    <property type="project" value="TreeGrafter"/>
</dbReference>
<dbReference type="AlphaFoldDB" id="A0A8I6S1X8"/>
<dbReference type="PANTHER" id="PTHR10165">
    <property type="entry name" value="LIPID PHOSPHATE PHOSPHATASE"/>
    <property type="match status" value="1"/>
</dbReference>
<comment type="subcellular location">
    <subcellularLocation>
        <location evidence="1">Membrane</location>
        <topology evidence="1">Multi-pass membrane protein</topology>
    </subcellularLocation>
</comment>
<dbReference type="InterPro" id="IPR043216">
    <property type="entry name" value="PAP-like"/>
</dbReference>
<dbReference type="SMART" id="SM00014">
    <property type="entry name" value="acidPPc"/>
    <property type="match status" value="1"/>
</dbReference>
<dbReference type="Gene3D" id="1.20.144.10">
    <property type="entry name" value="Phosphatidic acid phosphatase type 2/haloperoxidase"/>
    <property type="match status" value="1"/>
</dbReference>
<dbReference type="PANTHER" id="PTHR10165:SF103">
    <property type="entry name" value="PHOSPHOLIPID PHOSPHATASE HOMOLOG 1.2 HOMOLOG"/>
    <property type="match status" value="1"/>
</dbReference>
<keyword evidence="3 6" id="KW-0812">Transmembrane</keyword>
<evidence type="ECO:0000256" key="2">
    <source>
        <dbReference type="ARBA" id="ARBA00008816"/>
    </source>
</evidence>
<dbReference type="OrthoDB" id="8907274at2759"/>
<accession>A0A8I6S1X8</accession>
<dbReference type="OMA" id="CTRIFEY"/>
<dbReference type="KEGG" id="clec:106670648"/>
<keyword evidence="4 6" id="KW-1133">Transmembrane helix</keyword>
<dbReference type="Pfam" id="PF01569">
    <property type="entry name" value="PAP2"/>
    <property type="match status" value="1"/>
</dbReference>
<sequence length="270" mass="30197">MEILTSVQIFTDLFSVLSAMVFACSYPLVATINFRGFSCEDSSIRYPTVEDSLSESNLAISLYLIPFLIFISCETALFPWSKPNVPRFLYLVTLYQIVLPLLLGIFALKGLVAVLKTSVGRLGPTFVEACQPDINCTLPEYHFRYITNYTCVRNGTKLEELSRQSFPSGISADAAQMVVLVALFIEAKVEWSGINLVKRLMQLVVLCFGLDVCLTRVSEYREHWSDVMTGILMGVVFAFFTAFYLLNWFKSSSPREISDESIASAGSIES</sequence>
<feature type="domain" description="Phosphatidic acid phosphatase type 2/haloperoxidase" evidence="7">
    <location>
        <begin position="98"/>
        <end position="242"/>
    </location>
</feature>
<evidence type="ECO:0000256" key="1">
    <source>
        <dbReference type="ARBA" id="ARBA00004141"/>
    </source>
</evidence>
<reference evidence="8" key="1">
    <citation type="submission" date="2022-01" db="UniProtKB">
        <authorList>
            <consortium name="EnsemblMetazoa"/>
        </authorList>
    </citation>
    <scope>IDENTIFICATION</scope>
</reference>
<evidence type="ECO:0000256" key="3">
    <source>
        <dbReference type="ARBA" id="ARBA00022692"/>
    </source>
</evidence>
<dbReference type="SUPFAM" id="SSF48317">
    <property type="entry name" value="Acid phosphatase/Vanadium-dependent haloperoxidase"/>
    <property type="match status" value="1"/>
</dbReference>
<comment type="similarity">
    <text evidence="2">Belongs to the PA-phosphatase related phosphoesterase family.</text>
</comment>
<dbReference type="RefSeq" id="XP_014256651.1">
    <property type="nucleotide sequence ID" value="XM_014401165.2"/>
</dbReference>
<dbReference type="Proteomes" id="UP000494040">
    <property type="component" value="Unassembled WGS sequence"/>
</dbReference>
<organism evidence="8 9">
    <name type="scientific">Cimex lectularius</name>
    <name type="common">Bed bug</name>
    <name type="synonym">Acanthia lectularia</name>
    <dbReference type="NCBI Taxonomy" id="79782"/>
    <lineage>
        <taxon>Eukaryota</taxon>
        <taxon>Metazoa</taxon>
        <taxon>Ecdysozoa</taxon>
        <taxon>Arthropoda</taxon>
        <taxon>Hexapoda</taxon>
        <taxon>Insecta</taxon>
        <taxon>Pterygota</taxon>
        <taxon>Neoptera</taxon>
        <taxon>Paraneoptera</taxon>
        <taxon>Hemiptera</taxon>
        <taxon>Heteroptera</taxon>
        <taxon>Panheteroptera</taxon>
        <taxon>Cimicomorpha</taxon>
        <taxon>Cimicidae</taxon>
        <taxon>Cimex</taxon>
    </lineage>
</organism>